<protein>
    <submittedName>
        <fullName evidence="1">Uncharacterized protein</fullName>
    </submittedName>
</protein>
<dbReference type="InterPro" id="IPR027397">
    <property type="entry name" value="Catenin-bd_sf"/>
</dbReference>
<accession>A0AAD7RX75</accession>
<dbReference type="EMBL" id="JAINUG010000151">
    <property type="protein sequence ID" value="KAJ8391897.1"/>
    <property type="molecule type" value="Genomic_DNA"/>
</dbReference>
<dbReference type="Gene3D" id="4.10.900.10">
    <property type="entry name" value="TCF3-CBD (Catenin binding domain)"/>
    <property type="match status" value="1"/>
</dbReference>
<name>A0AAD7RX75_9TELE</name>
<organism evidence="1 2">
    <name type="scientific">Aldrovandia affinis</name>
    <dbReference type="NCBI Taxonomy" id="143900"/>
    <lineage>
        <taxon>Eukaryota</taxon>
        <taxon>Metazoa</taxon>
        <taxon>Chordata</taxon>
        <taxon>Craniata</taxon>
        <taxon>Vertebrata</taxon>
        <taxon>Euteleostomi</taxon>
        <taxon>Actinopterygii</taxon>
        <taxon>Neopterygii</taxon>
        <taxon>Teleostei</taxon>
        <taxon>Notacanthiformes</taxon>
        <taxon>Halosauridae</taxon>
        <taxon>Aldrovandia</taxon>
    </lineage>
</organism>
<evidence type="ECO:0000313" key="1">
    <source>
        <dbReference type="EMBL" id="KAJ8391897.1"/>
    </source>
</evidence>
<proteinExistence type="predicted"/>
<comment type="caution">
    <text evidence="1">The sequence shown here is derived from an EMBL/GenBank/DDBJ whole genome shotgun (WGS) entry which is preliminary data.</text>
</comment>
<keyword evidence="2" id="KW-1185">Reference proteome</keyword>
<reference evidence="1" key="1">
    <citation type="journal article" date="2023" name="Science">
        <title>Genome structures resolve the early diversification of teleost fishes.</title>
        <authorList>
            <person name="Parey E."/>
            <person name="Louis A."/>
            <person name="Montfort J."/>
            <person name="Bouchez O."/>
            <person name="Roques C."/>
            <person name="Iampietro C."/>
            <person name="Lluch J."/>
            <person name="Castinel A."/>
            <person name="Donnadieu C."/>
            <person name="Desvignes T."/>
            <person name="Floi Bucao C."/>
            <person name="Jouanno E."/>
            <person name="Wen M."/>
            <person name="Mejri S."/>
            <person name="Dirks R."/>
            <person name="Jansen H."/>
            <person name="Henkel C."/>
            <person name="Chen W.J."/>
            <person name="Zahm M."/>
            <person name="Cabau C."/>
            <person name="Klopp C."/>
            <person name="Thompson A.W."/>
            <person name="Robinson-Rechavi M."/>
            <person name="Braasch I."/>
            <person name="Lecointre G."/>
            <person name="Bobe J."/>
            <person name="Postlethwait J.H."/>
            <person name="Berthelot C."/>
            <person name="Roest Crollius H."/>
            <person name="Guiguen Y."/>
        </authorList>
    </citation>
    <scope>NUCLEOTIDE SEQUENCE</scope>
    <source>
        <strain evidence="1">NC1722</strain>
    </source>
</reference>
<sequence length="95" mass="10444">MLNGKHSSSRGAAFLMRTEALTSLLCQRLCSIQTPGGELCDYNPKVYAYEGDTETYTELDCISIDEDDFATDNLLNLSPRFLTLATICSPKPALC</sequence>
<dbReference type="GO" id="GO:0060429">
    <property type="term" value="P:epithelium development"/>
    <property type="evidence" value="ECO:0007669"/>
    <property type="project" value="UniProtKB-ARBA"/>
</dbReference>
<dbReference type="Proteomes" id="UP001221898">
    <property type="component" value="Unassembled WGS sequence"/>
</dbReference>
<dbReference type="AlphaFoldDB" id="A0AAD7RX75"/>
<gene>
    <name evidence="1" type="ORF">AAFF_G00083680</name>
</gene>
<evidence type="ECO:0000313" key="2">
    <source>
        <dbReference type="Proteomes" id="UP001221898"/>
    </source>
</evidence>